<comment type="caution">
    <text evidence="3">The sequence shown here is derived from an EMBL/GenBank/DDBJ whole genome shotgun (WGS) entry which is preliminary data.</text>
</comment>
<evidence type="ECO:0000259" key="2">
    <source>
        <dbReference type="Pfam" id="PF04536"/>
    </source>
</evidence>
<dbReference type="Pfam" id="PF04536">
    <property type="entry name" value="TPM_phosphatase"/>
    <property type="match status" value="1"/>
</dbReference>
<sequence>MKRFFGHVRFICLPVRALIYTAAFLFFVFPSFALSVPALDTPVNDYARLLNTEEKENLIRYLGELNRKTGIQIAILTVTGLDGEDIESFSIKAAEKWKLGQQGKDNGAIVVVALKEHKVRIEVGYGLESTLTDAQCGLIIRNIIAPAFRNGEYGKGIIGAIQTMVNLAAKSEGFSIDENDDILASGIETDESEEAGKTASILFFLIMLMLSLIYGHARRRSFAHDPYGARRMVRDVAAASLLSSFLRSSSGRFSGGFDDFKGGGSSGSGFGGFSGGGGGFGGGGASGSW</sequence>
<evidence type="ECO:0000313" key="3">
    <source>
        <dbReference type="EMBL" id="ERJ91605.1"/>
    </source>
</evidence>
<keyword evidence="1" id="KW-0812">Transmembrane</keyword>
<accession>A0ABN0NWE0</accession>
<keyword evidence="4" id="KW-1185">Reference proteome</keyword>
<keyword evidence="1" id="KW-1133">Transmembrane helix</keyword>
<dbReference type="InterPro" id="IPR007621">
    <property type="entry name" value="TPM_dom"/>
</dbReference>
<protein>
    <recommendedName>
        <fullName evidence="2">TPM domain-containing protein</fullName>
    </recommendedName>
</protein>
<evidence type="ECO:0000313" key="4">
    <source>
        <dbReference type="Proteomes" id="UP000016649"/>
    </source>
</evidence>
<name>A0ABN0NWE0_TRELE</name>
<proteinExistence type="predicted"/>
<feature type="domain" description="TPM" evidence="2">
    <location>
        <begin position="43"/>
        <end position="165"/>
    </location>
</feature>
<organism evidence="3 4">
    <name type="scientific">Treponema lecithinolyticum ATCC 700332</name>
    <dbReference type="NCBI Taxonomy" id="1321815"/>
    <lineage>
        <taxon>Bacteria</taxon>
        <taxon>Pseudomonadati</taxon>
        <taxon>Spirochaetota</taxon>
        <taxon>Spirochaetia</taxon>
        <taxon>Spirochaetales</taxon>
        <taxon>Treponemataceae</taxon>
        <taxon>Treponema</taxon>
    </lineage>
</organism>
<dbReference type="RefSeq" id="WP_021686231.1">
    <property type="nucleotide sequence ID" value="NZ_KI260554.1"/>
</dbReference>
<dbReference type="Proteomes" id="UP000016649">
    <property type="component" value="Unassembled WGS sequence"/>
</dbReference>
<feature type="transmembrane region" description="Helical" evidence="1">
    <location>
        <begin position="199"/>
        <end position="217"/>
    </location>
</feature>
<dbReference type="Gene3D" id="3.10.310.50">
    <property type="match status" value="1"/>
</dbReference>
<dbReference type="PANTHER" id="PTHR30373:SF2">
    <property type="entry name" value="UPF0603 PROTEIN YGCG"/>
    <property type="match status" value="1"/>
</dbReference>
<dbReference type="PANTHER" id="PTHR30373">
    <property type="entry name" value="UPF0603 PROTEIN YGCG"/>
    <property type="match status" value="1"/>
</dbReference>
<dbReference type="EMBL" id="AWVH01000044">
    <property type="protein sequence ID" value="ERJ91605.1"/>
    <property type="molecule type" value="Genomic_DNA"/>
</dbReference>
<gene>
    <name evidence="3" type="ORF">HMPREF9193_02058</name>
</gene>
<keyword evidence="1" id="KW-0472">Membrane</keyword>
<reference evidence="3 4" key="1">
    <citation type="submission" date="2013-08" db="EMBL/GenBank/DDBJ databases">
        <authorList>
            <person name="Weinstock G."/>
            <person name="Sodergren E."/>
            <person name="Wylie T."/>
            <person name="Fulton L."/>
            <person name="Fulton R."/>
            <person name="Fronick C."/>
            <person name="O'Laughlin M."/>
            <person name="Godfrey J."/>
            <person name="Miner T."/>
            <person name="Herter B."/>
            <person name="Appelbaum E."/>
            <person name="Cordes M."/>
            <person name="Lek S."/>
            <person name="Wollam A."/>
            <person name="Pepin K.H."/>
            <person name="Palsikar V.B."/>
            <person name="Mitreva M."/>
            <person name="Wilson R.K."/>
        </authorList>
    </citation>
    <scope>NUCLEOTIDE SEQUENCE [LARGE SCALE GENOMIC DNA]</scope>
    <source>
        <strain evidence="3 4">ATCC 700332</strain>
    </source>
</reference>
<evidence type="ECO:0000256" key="1">
    <source>
        <dbReference type="SAM" id="Phobius"/>
    </source>
</evidence>